<dbReference type="GO" id="GO:0032259">
    <property type="term" value="P:methylation"/>
    <property type="evidence" value="ECO:0007669"/>
    <property type="project" value="UniProtKB-KW"/>
</dbReference>
<dbReference type="SUPFAM" id="SSF53335">
    <property type="entry name" value="S-adenosyl-L-methionine-dependent methyltransferases"/>
    <property type="match status" value="1"/>
</dbReference>
<dbReference type="GO" id="GO:0008168">
    <property type="term" value="F:methyltransferase activity"/>
    <property type="evidence" value="ECO:0007669"/>
    <property type="project" value="UniProtKB-KW"/>
</dbReference>
<reference evidence="2 3" key="1">
    <citation type="submission" date="2018-07" db="EMBL/GenBank/DDBJ databases">
        <title>Dyella monticola sp. nov. and Dyella psychrodurans sp. nov. isolated from monsoon evergreen broad-leaved forest soil of Dinghu Mountain, China.</title>
        <authorList>
            <person name="Gao Z."/>
            <person name="Qiu L."/>
        </authorList>
    </citation>
    <scope>NUCLEOTIDE SEQUENCE [LARGE SCALE GENOMIC DNA]</scope>
    <source>
        <strain evidence="2 3">4G-K06</strain>
    </source>
</reference>
<name>A0A370X7Y4_9GAMM</name>
<dbReference type="RefSeq" id="WP_115493573.1">
    <property type="nucleotide sequence ID" value="NZ_QRBE01000001.1"/>
</dbReference>
<sequence length="243" mass="27341">MSRARNALKALRREGLPALIDRLVLAKVRKYFALQAARKDGATLKSNVGPSRGLFLDCGSNLGQGFSTFKQFFPPDKFDYILIEPNPHCEVTLRQIMSVDNSHIELIMAAAATEEGTCQLFGLVEDQRGNKSDGASILKDHNSAFYAPNVEQAITVPKFSLANLILAKARQYAVIVMKLDVEGAEYEILPDLMEKGAADCLSAIYVEFHSQYMVEPNRQKYKNMEIEITKHYRSQKIPLRLWI</sequence>
<dbReference type="InterPro" id="IPR006342">
    <property type="entry name" value="FkbM_mtfrase"/>
</dbReference>
<dbReference type="InterPro" id="IPR029063">
    <property type="entry name" value="SAM-dependent_MTases_sf"/>
</dbReference>
<dbReference type="Proteomes" id="UP000254258">
    <property type="component" value="Unassembled WGS sequence"/>
</dbReference>
<keyword evidence="2" id="KW-0489">Methyltransferase</keyword>
<dbReference type="Gene3D" id="3.40.50.150">
    <property type="entry name" value="Vaccinia Virus protein VP39"/>
    <property type="match status" value="1"/>
</dbReference>
<dbReference type="NCBIfam" id="TIGR01444">
    <property type="entry name" value="fkbM_fam"/>
    <property type="match status" value="1"/>
</dbReference>
<feature type="domain" description="Methyltransferase FkbM" evidence="1">
    <location>
        <begin position="57"/>
        <end position="211"/>
    </location>
</feature>
<dbReference type="PANTHER" id="PTHR34203">
    <property type="entry name" value="METHYLTRANSFERASE, FKBM FAMILY PROTEIN"/>
    <property type="match status" value="1"/>
</dbReference>
<keyword evidence="2" id="KW-0808">Transferase</keyword>
<evidence type="ECO:0000313" key="2">
    <source>
        <dbReference type="EMBL" id="RDS84539.1"/>
    </source>
</evidence>
<accession>A0A370X7Y4</accession>
<evidence type="ECO:0000313" key="3">
    <source>
        <dbReference type="Proteomes" id="UP000254258"/>
    </source>
</evidence>
<gene>
    <name evidence="2" type="ORF">DWU98_00760</name>
</gene>
<evidence type="ECO:0000259" key="1">
    <source>
        <dbReference type="Pfam" id="PF05050"/>
    </source>
</evidence>
<protein>
    <submittedName>
        <fullName evidence="2">FkbM family methyltransferase</fullName>
    </submittedName>
</protein>
<proteinExistence type="predicted"/>
<dbReference type="PANTHER" id="PTHR34203:SF15">
    <property type="entry name" value="SLL1173 PROTEIN"/>
    <property type="match status" value="1"/>
</dbReference>
<dbReference type="Pfam" id="PF05050">
    <property type="entry name" value="Methyltransf_21"/>
    <property type="match status" value="1"/>
</dbReference>
<dbReference type="AlphaFoldDB" id="A0A370X7Y4"/>
<keyword evidence="3" id="KW-1185">Reference proteome</keyword>
<dbReference type="EMBL" id="QRBE01000001">
    <property type="protein sequence ID" value="RDS84539.1"/>
    <property type="molecule type" value="Genomic_DNA"/>
</dbReference>
<dbReference type="InterPro" id="IPR052514">
    <property type="entry name" value="SAM-dependent_MTase"/>
</dbReference>
<dbReference type="OrthoDB" id="483152at2"/>
<comment type="caution">
    <text evidence="2">The sequence shown here is derived from an EMBL/GenBank/DDBJ whole genome shotgun (WGS) entry which is preliminary data.</text>
</comment>
<organism evidence="2 3">
    <name type="scientific">Dyella monticola</name>
    <dbReference type="NCBI Taxonomy" id="1927958"/>
    <lineage>
        <taxon>Bacteria</taxon>
        <taxon>Pseudomonadati</taxon>
        <taxon>Pseudomonadota</taxon>
        <taxon>Gammaproteobacteria</taxon>
        <taxon>Lysobacterales</taxon>
        <taxon>Rhodanobacteraceae</taxon>
        <taxon>Dyella</taxon>
    </lineage>
</organism>